<dbReference type="Pfam" id="PF07963">
    <property type="entry name" value="N_methyl"/>
    <property type="match status" value="1"/>
</dbReference>
<dbReference type="PROSITE" id="PS00409">
    <property type="entry name" value="PROKAR_NTER_METHYL"/>
    <property type="match status" value="1"/>
</dbReference>
<name>A0ABM7REM1_9BACT</name>
<evidence type="ECO:0000313" key="3">
    <source>
        <dbReference type="Proteomes" id="UP001374893"/>
    </source>
</evidence>
<accession>A0ABM7REM1</accession>
<keyword evidence="1" id="KW-0812">Transmembrane</keyword>
<dbReference type="SUPFAM" id="SSF54523">
    <property type="entry name" value="Pili subunits"/>
    <property type="match status" value="1"/>
</dbReference>
<reference evidence="2 3" key="1">
    <citation type="submission" date="2021-06" db="EMBL/GenBank/DDBJ databases">
        <title>Complete genome of Haloferula helveola possessing various polysaccharide degrading enzymes.</title>
        <authorList>
            <person name="Takami H."/>
            <person name="Huang C."/>
            <person name="Hamasaki K."/>
        </authorList>
    </citation>
    <scope>NUCLEOTIDE SEQUENCE [LARGE SCALE GENOMIC DNA]</scope>
    <source>
        <strain evidence="2 3">CN-1</strain>
    </source>
</reference>
<dbReference type="InterPro" id="IPR045584">
    <property type="entry name" value="Pilin-like"/>
</dbReference>
<dbReference type="NCBIfam" id="TIGR02532">
    <property type="entry name" value="IV_pilin_GFxxxE"/>
    <property type="match status" value="1"/>
</dbReference>
<dbReference type="EMBL" id="AP024702">
    <property type="protein sequence ID" value="BCX46224.1"/>
    <property type="molecule type" value="Genomic_DNA"/>
</dbReference>
<keyword evidence="1" id="KW-1133">Transmembrane helix</keyword>
<proteinExistence type="predicted"/>
<gene>
    <name evidence="2" type="ORF">HAHE_01320</name>
</gene>
<dbReference type="PANTHER" id="PTHR30093">
    <property type="entry name" value="GENERAL SECRETION PATHWAY PROTEIN G"/>
    <property type="match status" value="1"/>
</dbReference>
<feature type="transmembrane region" description="Helical" evidence="1">
    <location>
        <begin position="12"/>
        <end position="33"/>
    </location>
</feature>
<dbReference type="RefSeq" id="WP_338687643.1">
    <property type="nucleotide sequence ID" value="NZ_AP024702.1"/>
</dbReference>
<keyword evidence="3" id="KW-1185">Reference proteome</keyword>
<keyword evidence="1" id="KW-0472">Membrane</keyword>
<protein>
    <submittedName>
        <fullName evidence="2">Prepilin-type cleavage/methylation protein</fullName>
    </submittedName>
</protein>
<sequence>MNRTQKPSGFTLIELLVVIVIVAALSSLVFLGVKRAVSGAKSAKSVSNLKQISLGIESIMADGVQNGHNIRGTYPPYAGWIKSPVWAQFNLYELLGEEAGLCQLEGNKYSWSVHPSETFLQNPLSEHKLCGDTPIVSIENATFKAGEGLRGGYAYNHLIEGWVGPATPEEKVKGTRAHRIKRPASIILVAEQNPDKGAIWFGPYANAIPQGTYKDKTHCLMVDGHVELIDNTKLADLDEAKRLMKP</sequence>
<dbReference type="Proteomes" id="UP001374893">
    <property type="component" value="Chromosome"/>
</dbReference>
<evidence type="ECO:0000313" key="2">
    <source>
        <dbReference type="EMBL" id="BCX46224.1"/>
    </source>
</evidence>
<dbReference type="Gene3D" id="3.30.700.10">
    <property type="entry name" value="Glycoprotein, Type 4 Pilin"/>
    <property type="match status" value="1"/>
</dbReference>
<evidence type="ECO:0000256" key="1">
    <source>
        <dbReference type="SAM" id="Phobius"/>
    </source>
</evidence>
<dbReference type="InterPro" id="IPR012902">
    <property type="entry name" value="N_methyl_site"/>
</dbReference>
<organism evidence="2 3">
    <name type="scientific">Haloferula helveola</name>
    <dbReference type="NCBI Taxonomy" id="490095"/>
    <lineage>
        <taxon>Bacteria</taxon>
        <taxon>Pseudomonadati</taxon>
        <taxon>Verrucomicrobiota</taxon>
        <taxon>Verrucomicrobiia</taxon>
        <taxon>Verrucomicrobiales</taxon>
        <taxon>Verrucomicrobiaceae</taxon>
        <taxon>Haloferula</taxon>
    </lineage>
</organism>